<proteinExistence type="predicted"/>
<name>A0A8H2M6C5_9FIRM</name>
<reference evidence="1 2" key="1">
    <citation type="submission" date="2019-02" db="EMBL/GenBank/DDBJ databases">
        <authorList>
            <consortium name="Pathogen Informatics"/>
        </authorList>
    </citation>
    <scope>NUCLEOTIDE SEQUENCE [LARGE SCALE GENOMIC DNA]</scope>
    <source>
        <strain evidence="1 2">3012STDY7089603</strain>
    </source>
</reference>
<organism evidence="1 2">
    <name type="scientific">Urinicoccus massiliensis</name>
    <dbReference type="NCBI Taxonomy" id="1723382"/>
    <lineage>
        <taxon>Bacteria</taxon>
        <taxon>Bacillati</taxon>
        <taxon>Bacillota</taxon>
        <taxon>Tissierellia</taxon>
        <taxon>Tissierellales</taxon>
        <taxon>Peptoniphilaceae</taxon>
        <taxon>Urinicoccus</taxon>
    </lineage>
</organism>
<protein>
    <submittedName>
        <fullName evidence="1">Uncharacterized protein</fullName>
    </submittedName>
</protein>
<accession>A0A8H2M6C5</accession>
<comment type="caution">
    <text evidence="1">The sequence shown here is derived from an EMBL/GenBank/DDBJ whole genome shotgun (WGS) entry which is preliminary data.</text>
</comment>
<evidence type="ECO:0000313" key="1">
    <source>
        <dbReference type="EMBL" id="VFB16733.1"/>
    </source>
</evidence>
<dbReference type="RefSeq" id="WP_034440554.1">
    <property type="nucleotide sequence ID" value="NZ_CAACYI010000001.1"/>
</dbReference>
<sequence>MNYSYEDFIPQCPGGPILDYKLFHQDRPLRLSPEMTEAIEYLLWYVPNINSLQSKTNPYIEKAVFDDYIFEQMLKQMKMGPRDVYIGQKIPEEMVAYYKGKINPSCQKMLLTQGDNETKTAAMLRHIRNAIAHGIFNVIGDVLICFDFSTMNAASSNNSCTAIIKIRPAGLLKALEQMEKEYAHAQIAAMSFKKAGYKVTFHEKTAFDFTAQKGKRVYSVELKTLPDGVTLTENARNRIIHRLKGAPNKVLLTDKGNLSPEDRAILKKEHIQIMSPQVMEQLFMGHDVLA</sequence>
<dbReference type="AlphaFoldDB" id="A0A8H2M6C5"/>
<gene>
    <name evidence="1" type="ORF">NCTC13150_01288</name>
</gene>
<dbReference type="EMBL" id="CAACYI010000001">
    <property type="protein sequence ID" value="VFB16733.1"/>
    <property type="molecule type" value="Genomic_DNA"/>
</dbReference>
<evidence type="ECO:0000313" key="2">
    <source>
        <dbReference type="Proteomes" id="UP000377798"/>
    </source>
</evidence>
<dbReference type="Proteomes" id="UP000377798">
    <property type="component" value="Unassembled WGS sequence"/>
</dbReference>
<keyword evidence="2" id="KW-1185">Reference proteome</keyword>